<evidence type="ECO:0000259" key="5">
    <source>
        <dbReference type="Pfam" id="PF00251"/>
    </source>
</evidence>
<dbReference type="SUPFAM" id="SSF75005">
    <property type="entry name" value="Arabinanase/levansucrase/invertase"/>
    <property type="match status" value="1"/>
</dbReference>
<dbReference type="CDD" id="cd08996">
    <property type="entry name" value="GH32_FFase"/>
    <property type="match status" value="1"/>
</dbReference>
<protein>
    <recommendedName>
        <fullName evidence="5">Glycosyl hydrolase family 32 N-terminal domain-containing protein</fullName>
    </recommendedName>
</protein>
<comment type="caution">
    <text evidence="6">The sequence shown here is derived from an EMBL/GenBank/DDBJ whole genome shotgun (WGS) entry which is preliminary data.</text>
</comment>
<feature type="domain" description="Glycosyl hydrolase family 32 N-terminal" evidence="5">
    <location>
        <begin position="19"/>
        <end position="265"/>
    </location>
</feature>
<evidence type="ECO:0000256" key="1">
    <source>
        <dbReference type="ARBA" id="ARBA00009902"/>
    </source>
</evidence>
<dbReference type="InterPro" id="IPR013148">
    <property type="entry name" value="Glyco_hydro_32_N"/>
</dbReference>
<dbReference type="GO" id="GO:0005975">
    <property type="term" value="P:carbohydrate metabolic process"/>
    <property type="evidence" value="ECO:0007669"/>
    <property type="project" value="InterPro"/>
</dbReference>
<accession>A0AAD3HMS5</accession>
<dbReference type="InterPro" id="IPR050551">
    <property type="entry name" value="Fructan_Metab_Enzymes"/>
</dbReference>
<dbReference type="InterPro" id="IPR023296">
    <property type="entry name" value="Glyco_hydro_beta-prop_sf"/>
</dbReference>
<dbReference type="EMBL" id="BMAR01000014">
    <property type="protein sequence ID" value="GFR46492.1"/>
    <property type="molecule type" value="Genomic_DNA"/>
</dbReference>
<gene>
    <name evidence="6" type="ORF">Agub_g8070</name>
</gene>
<keyword evidence="3" id="KW-0326">Glycosidase</keyword>
<evidence type="ECO:0000313" key="6">
    <source>
        <dbReference type="EMBL" id="GFR46492.1"/>
    </source>
</evidence>
<evidence type="ECO:0000313" key="7">
    <source>
        <dbReference type="Proteomes" id="UP001054857"/>
    </source>
</evidence>
<dbReference type="Gene3D" id="2.115.10.20">
    <property type="entry name" value="Glycosyl hydrolase domain, family 43"/>
    <property type="match status" value="1"/>
</dbReference>
<dbReference type="InterPro" id="IPR001362">
    <property type="entry name" value="Glyco_hydro_32"/>
</dbReference>
<evidence type="ECO:0000256" key="3">
    <source>
        <dbReference type="ARBA" id="ARBA00023295"/>
    </source>
</evidence>
<feature type="non-terminal residue" evidence="6">
    <location>
        <position position="302"/>
    </location>
</feature>
<keyword evidence="7" id="KW-1185">Reference proteome</keyword>
<proteinExistence type="inferred from homology"/>
<feature type="non-terminal residue" evidence="6">
    <location>
        <position position="1"/>
    </location>
</feature>
<dbReference type="SMART" id="SM00640">
    <property type="entry name" value="Glyco_32"/>
    <property type="match status" value="1"/>
</dbReference>
<sequence length="302" mass="33098">DSCGPLPPQECDLELPFIESQCAVRPVDPEDPKLTYWTKIEYPWLSLPPPSMGLAGWRDPYIIHRPGRDGHDCWSLLIGSGVKDNGGTVLLYTSRDLLDGWELHGELCHGRGNAATTGVMWECPILCKLDTRPSSATLMPHTKGRGHIDSSFSPSPVPVSGPGNSDGGSQDPLPHFFCVSPDACTNPAYYWLGPYDPVAKRFDIDSSVGPFKLDLGDVLYAPNTLEDTAKGRTLLWGWNQEKRTKVDAYDYSGCLSLPRVLWLEKISHEASAGSEASPSGAGGWALHQQPLPELSQLRIPHR</sequence>
<feature type="region of interest" description="Disordered" evidence="4">
    <location>
        <begin position="138"/>
        <end position="167"/>
    </location>
</feature>
<evidence type="ECO:0000256" key="2">
    <source>
        <dbReference type="ARBA" id="ARBA00022801"/>
    </source>
</evidence>
<feature type="compositionally biased region" description="Low complexity" evidence="4">
    <location>
        <begin position="149"/>
        <end position="167"/>
    </location>
</feature>
<organism evidence="6 7">
    <name type="scientific">Astrephomene gubernaculifera</name>
    <dbReference type="NCBI Taxonomy" id="47775"/>
    <lineage>
        <taxon>Eukaryota</taxon>
        <taxon>Viridiplantae</taxon>
        <taxon>Chlorophyta</taxon>
        <taxon>core chlorophytes</taxon>
        <taxon>Chlorophyceae</taxon>
        <taxon>CS clade</taxon>
        <taxon>Chlamydomonadales</taxon>
        <taxon>Astrephomenaceae</taxon>
        <taxon>Astrephomene</taxon>
    </lineage>
</organism>
<evidence type="ECO:0000256" key="4">
    <source>
        <dbReference type="SAM" id="MobiDB-lite"/>
    </source>
</evidence>
<name>A0AAD3HMS5_9CHLO</name>
<dbReference type="GO" id="GO:0004553">
    <property type="term" value="F:hydrolase activity, hydrolyzing O-glycosyl compounds"/>
    <property type="evidence" value="ECO:0007669"/>
    <property type="project" value="InterPro"/>
</dbReference>
<reference evidence="6 7" key="1">
    <citation type="journal article" date="2021" name="Sci. Rep.">
        <title>Genome sequencing of the multicellular alga Astrephomene provides insights into convergent evolution of germ-soma differentiation.</title>
        <authorList>
            <person name="Yamashita S."/>
            <person name="Yamamoto K."/>
            <person name="Matsuzaki R."/>
            <person name="Suzuki S."/>
            <person name="Yamaguchi H."/>
            <person name="Hirooka S."/>
            <person name="Minakuchi Y."/>
            <person name="Miyagishima S."/>
            <person name="Kawachi M."/>
            <person name="Toyoda A."/>
            <person name="Nozaki H."/>
        </authorList>
    </citation>
    <scope>NUCLEOTIDE SEQUENCE [LARGE SCALE GENOMIC DNA]</scope>
    <source>
        <strain evidence="6 7">NIES-4017</strain>
    </source>
</reference>
<comment type="similarity">
    <text evidence="1">Belongs to the glycosyl hydrolase 32 family.</text>
</comment>
<dbReference type="PANTHER" id="PTHR31953">
    <property type="entry name" value="BETA-FRUCTOFURANOSIDASE, INSOLUBLE ISOENZYME CWINV1-RELATED"/>
    <property type="match status" value="1"/>
</dbReference>
<dbReference type="Pfam" id="PF00251">
    <property type="entry name" value="Glyco_hydro_32N"/>
    <property type="match status" value="1"/>
</dbReference>
<dbReference type="Proteomes" id="UP001054857">
    <property type="component" value="Unassembled WGS sequence"/>
</dbReference>
<keyword evidence="2" id="KW-0378">Hydrolase</keyword>
<dbReference type="AlphaFoldDB" id="A0AAD3HMS5"/>